<evidence type="ECO:0000313" key="2">
    <source>
        <dbReference type="EMBL" id="RDY00808.1"/>
    </source>
</evidence>
<gene>
    <name evidence="2" type="ORF">CR513_15962</name>
</gene>
<sequence>MCTGYQKCVTALIRYAPKVQSHGKQVNQNAVGYAQASYATGPSPRNVRDPPYGMPQGWNTKIPTNEEQEQQNTMNNGPVFNTSSGAGPNTKEDSGAQH</sequence>
<evidence type="ECO:0000313" key="3">
    <source>
        <dbReference type="Proteomes" id="UP000257109"/>
    </source>
</evidence>
<name>A0A371HDD8_MUCPR</name>
<accession>A0A371HDD8</accession>
<feature type="region of interest" description="Disordered" evidence="1">
    <location>
        <begin position="37"/>
        <end position="98"/>
    </location>
</feature>
<dbReference type="Proteomes" id="UP000257109">
    <property type="component" value="Unassembled WGS sequence"/>
</dbReference>
<feature type="compositionally biased region" description="Polar residues" evidence="1">
    <location>
        <begin position="78"/>
        <end position="87"/>
    </location>
</feature>
<feature type="non-terminal residue" evidence="2">
    <location>
        <position position="1"/>
    </location>
</feature>
<comment type="caution">
    <text evidence="2">The sequence shown here is derived from an EMBL/GenBank/DDBJ whole genome shotgun (WGS) entry which is preliminary data.</text>
</comment>
<proteinExistence type="predicted"/>
<protein>
    <submittedName>
        <fullName evidence="2">Uncharacterized protein</fullName>
    </submittedName>
</protein>
<reference evidence="2" key="1">
    <citation type="submission" date="2018-05" db="EMBL/GenBank/DDBJ databases">
        <title>Draft genome of Mucuna pruriens seed.</title>
        <authorList>
            <person name="Nnadi N.E."/>
            <person name="Vos R."/>
            <person name="Hasami M.H."/>
            <person name="Devisetty U.K."/>
            <person name="Aguiy J.C."/>
        </authorList>
    </citation>
    <scope>NUCLEOTIDE SEQUENCE [LARGE SCALE GENOMIC DNA]</scope>
    <source>
        <strain evidence="2">JCA_2017</strain>
    </source>
</reference>
<evidence type="ECO:0000256" key="1">
    <source>
        <dbReference type="SAM" id="MobiDB-lite"/>
    </source>
</evidence>
<organism evidence="2 3">
    <name type="scientific">Mucuna pruriens</name>
    <name type="common">Velvet bean</name>
    <name type="synonym">Dolichos pruriens</name>
    <dbReference type="NCBI Taxonomy" id="157652"/>
    <lineage>
        <taxon>Eukaryota</taxon>
        <taxon>Viridiplantae</taxon>
        <taxon>Streptophyta</taxon>
        <taxon>Embryophyta</taxon>
        <taxon>Tracheophyta</taxon>
        <taxon>Spermatophyta</taxon>
        <taxon>Magnoliopsida</taxon>
        <taxon>eudicotyledons</taxon>
        <taxon>Gunneridae</taxon>
        <taxon>Pentapetalae</taxon>
        <taxon>rosids</taxon>
        <taxon>fabids</taxon>
        <taxon>Fabales</taxon>
        <taxon>Fabaceae</taxon>
        <taxon>Papilionoideae</taxon>
        <taxon>50 kb inversion clade</taxon>
        <taxon>NPAAA clade</taxon>
        <taxon>indigoferoid/millettioid clade</taxon>
        <taxon>Phaseoleae</taxon>
        <taxon>Mucuna</taxon>
    </lineage>
</organism>
<dbReference type="AlphaFoldDB" id="A0A371HDD8"/>
<dbReference type="EMBL" id="QJKJ01002902">
    <property type="protein sequence ID" value="RDY00808.1"/>
    <property type="molecule type" value="Genomic_DNA"/>
</dbReference>
<keyword evidence="3" id="KW-1185">Reference proteome</keyword>